<dbReference type="InterPro" id="IPR037165">
    <property type="entry name" value="AldOxase/xan_DH_Mopterin-bd_sf"/>
</dbReference>
<protein>
    <submittedName>
        <fullName evidence="2">Xanthine dehydrogenase family protein molybdopterin-binding subunit</fullName>
    </submittedName>
</protein>
<name>A0A545TF10_9PROT</name>
<proteinExistence type="predicted"/>
<keyword evidence="3" id="KW-1185">Reference proteome</keyword>
<dbReference type="InterPro" id="IPR046867">
    <property type="entry name" value="AldOxase/xan_DH_MoCoBD2"/>
</dbReference>
<dbReference type="AlphaFoldDB" id="A0A545TF10"/>
<dbReference type="RefSeq" id="WP_142898804.1">
    <property type="nucleotide sequence ID" value="NZ_ML660060.1"/>
</dbReference>
<dbReference type="InterPro" id="IPR012368">
    <property type="entry name" value="OxRdtase_Mopterin-bd_su_IorB"/>
</dbReference>
<dbReference type="Gene3D" id="3.30.365.10">
    <property type="entry name" value="Aldehyde oxidase/xanthine dehydrogenase, molybdopterin binding domain"/>
    <property type="match status" value="4"/>
</dbReference>
<dbReference type="EMBL" id="VHSH01000009">
    <property type="protein sequence ID" value="TQV75817.1"/>
    <property type="molecule type" value="Genomic_DNA"/>
</dbReference>
<reference evidence="2 3" key="1">
    <citation type="submission" date="2019-06" db="EMBL/GenBank/DDBJ databases">
        <title>Whole genome sequence for Rhodospirillaceae sp. R148.</title>
        <authorList>
            <person name="Wang G."/>
        </authorList>
    </citation>
    <scope>NUCLEOTIDE SEQUENCE [LARGE SCALE GENOMIC DNA]</scope>
    <source>
        <strain evidence="2 3">R148</strain>
    </source>
</reference>
<dbReference type="InterPro" id="IPR008274">
    <property type="entry name" value="AldOxase/xan_DH_MoCoBD1"/>
</dbReference>
<dbReference type="InterPro" id="IPR052516">
    <property type="entry name" value="N-heterocyclic_Hydroxylase"/>
</dbReference>
<dbReference type="InterPro" id="IPR000674">
    <property type="entry name" value="Ald_Oxase/Xan_DH_a/b"/>
</dbReference>
<dbReference type="Pfam" id="PF02738">
    <property type="entry name" value="MoCoBD_1"/>
    <property type="match status" value="1"/>
</dbReference>
<dbReference type="PANTHER" id="PTHR47495:SF2">
    <property type="entry name" value="ALDEHYDE DEHYDROGENASE"/>
    <property type="match status" value="1"/>
</dbReference>
<dbReference type="PANTHER" id="PTHR47495">
    <property type="entry name" value="ALDEHYDE DEHYDROGENASE"/>
    <property type="match status" value="1"/>
</dbReference>
<organism evidence="2 3">
    <name type="scientific">Denitrobaculum tricleocarpae</name>
    <dbReference type="NCBI Taxonomy" id="2591009"/>
    <lineage>
        <taxon>Bacteria</taxon>
        <taxon>Pseudomonadati</taxon>
        <taxon>Pseudomonadota</taxon>
        <taxon>Alphaproteobacteria</taxon>
        <taxon>Rhodospirillales</taxon>
        <taxon>Rhodospirillaceae</taxon>
        <taxon>Denitrobaculum</taxon>
    </lineage>
</organism>
<comment type="caution">
    <text evidence="2">The sequence shown here is derived from an EMBL/GenBank/DDBJ whole genome shotgun (WGS) entry which is preliminary data.</text>
</comment>
<dbReference type="PROSITE" id="PS51318">
    <property type="entry name" value="TAT"/>
    <property type="match status" value="1"/>
</dbReference>
<dbReference type="Proteomes" id="UP000315252">
    <property type="component" value="Unassembled WGS sequence"/>
</dbReference>
<dbReference type="SUPFAM" id="SSF56003">
    <property type="entry name" value="Molybdenum cofactor-binding domain"/>
    <property type="match status" value="2"/>
</dbReference>
<evidence type="ECO:0000259" key="1">
    <source>
        <dbReference type="SMART" id="SM01008"/>
    </source>
</evidence>
<dbReference type="OrthoDB" id="9767994at2"/>
<dbReference type="Gene3D" id="3.90.1170.50">
    <property type="entry name" value="Aldehyde oxidase/xanthine dehydrogenase, a/b hammerhead"/>
    <property type="match status" value="1"/>
</dbReference>
<dbReference type="SUPFAM" id="SSF54665">
    <property type="entry name" value="CO dehydrogenase molybdoprotein N-domain-like"/>
    <property type="match status" value="1"/>
</dbReference>
<dbReference type="PIRSF" id="PIRSF036389">
    <property type="entry name" value="IOR_B"/>
    <property type="match status" value="1"/>
</dbReference>
<dbReference type="InterPro" id="IPR036856">
    <property type="entry name" value="Ald_Oxase/Xan_DH_a/b_sf"/>
</dbReference>
<dbReference type="GO" id="GO:0016491">
    <property type="term" value="F:oxidoreductase activity"/>
    <property type="evidence" value="ECO:0007669"/>
    <property type="project" value="InterPro"/>
</dbReference>
<dbReference type="Pfam" id="PF20256">
    <property type="entry name" value="MoCoBD_2"/>
    <property type="match status" value="2"/>
</dbReference>
<feature type="domain" description="Aldehyde oxidase/xanthine dehydrogenase a/b hammerhead" evidence="1">
    <location>
        <begin position="215"/>
        <end position="293"/>
    </location>
</feature>
<sequence>MNSQNIRPTRRAFLAGTGAVGFALLASGGVKLFDGSAGAQAADESNVNGWVVIRADGSILIRFGAAEMGQGVNTSLPMIVAEELDADWSRVSVEQVSADPDGIFGNPSFGGMLFSAGSSSVEGYFTALRLAGANARRVLIRTAAAYWGVVPESLATDAGHVVKADGERLGYGEVIRLPAPSVAIDEVSEADLKPRAEWRIIGTDKDRLDIPAKTRGEAIYSIDLRLPGMLYAAQLLAPVEGETPNLISDEASRQVAGVTDIVPLRNSVAVLAETWESALAARDLLQVEWTETSGFRKADSGPEMSELIRAAESGEGDAVVWEERGDASKALAAGGQILSAQYQTVHVYHAQMEPLNAVASVDDDGLGAEVWLGSQSQSVSIGIAAGVLGTTPDRIRMHAMQMGGGFGRRTVFARDLLRDALLLSRHAGRPVKLMWTREDDVKNAWLRPPTAHRLDAVLDADGNITAMRHRVAAPSIVEFAFPNRWNPEVRRDLLVMEGTESRDYAIPDFRAEHLLTPRRSRVAAWRGIGWGPNCFARECFMDELALATGSDPVAFRRQLLRESPRGLAVLNAVAEMSNFGTATEGRALGLSFAGYKATMGAGVAEVSMEDGRFRVHRFWAAVDPGIVIHPQNYLAQVEGGILFGLSSLMRERTTFTGGVIDQNNFYDYEPIRMDEIPEIEVRILESGGHPSGGGEIGVPMTGAAVVNALRSLTGKAPTALPLGEGVP</sequence>
<dbReference type="InterPro" id="IPR006311">
    <property type="entry name" value="TAT_signal"/>
</dbReference>
<evidence type="ECO:0000313" key="2">
    <source>
        <dbReference type="EMBL" id="TQV75817.1"/>
    </source>
</evidence>
<accession>A0A545TF10</accession>
<gene>
    <name evidence="2" type="ORF">FKG95_23185</name>
</gene>
<dbReference type="SMART" id="SM01008">
    <property type="entry name" value="Ald_Xan_dh_C"/>
    <property type="match status" value="1"/>
</dbReference>
<evidence type="ECO:0000313" key="3">
    <source>
        <dbReference type="Proteomes" id="UP000315252"/>
    </source>
</evidence>